<dbReference type="InterPro" id="IPR032812">
    <property type="entry name" value="SbsA_Ig"/>
</dbReference>
<keyword evidence="3" id="KW-0255">Endonuclease</keyword>
<dbReference type="Gene3D" id="3.60.10.10">
    <property type="entry name" value="Endonuclease/exonuclease/phosphatase"/>
    <property type="match status" value="1"/>
</dbReference>
<dbReference type="AlphaFoldDB" id="A0A7C9GT43"/>
<dbReference type="EMBL" id="WIOL01000006">
    <property type="protein sequence ID" value="MQT18351.1"/>
    <property type="molecule type" value="Genomic_DNA"/>
</dbReference>
<keyword evidence="1" id="KW-0732">Signal</keyword>
<comment type="caution">
    <text evidence="3">The sequence shown here is derived from an EMBL/GenBank/DDBJ whole genome shotgun (WGS) entry which is preliminary data.</text>
</comment>
<dbReference type="Proteomes" id="UP000481327">
    <property type="component" value="Unassembled WGS sequence"/>
</dbReference>
<dbReference type="PANTHER" id="PTHR42834:SF1">
    <property type="entry name" value="ENDONUCLEASE_EXONUCLEASE_PHOSPHATASE FAMILY PROTEIN (AFU_ORTHOLOGUE AFUA_3G09210)"/>
    <property type="match status" value="1"/>
</dbReference>
<gene>
    <name evidence="3" type="ORF">F3168_13940</name>
</gene>
<protein>
    <submittedName>
        <fullName evidence="3">Endonuclease/exonuclease/phosphatase</fullName>
    </submittedName>
</protein>
<dbReference type="InterPro" id="IPR018511">
    <property type="entry name" value="Hemolysin-typ_Ca-bd_CS"/>
</dbReference>
<evidence type="ECO:0000313" key="3">
    <source>
        <dbReference type="EMBL" id="MQT18351.1"/>
    </source>
</evidence>
<dbReference type="Gene3D" id="2.150.10.10">
    <property type="entry name" value="Serralysin-like metalloprotease, C-terminal"/>
    <property type="match status" value="2"/>
</dbReference>
<keyword evidence="4" id="KW-1185">Reference proteome</keyword>
<dbReference type="GO" id="GO:0005509">
    <property type="term" value="F:calcium ion binding"/>
    <property type="evidence" value="ECO:0007669"/>
    <property type="project" value="InterPro"/>
</dbReference>
<reference evidence="3 4" key="1">
    <citation type="submission" date="2019-09" db="EMBL/GenBank/DDBJ databases">
        <title>Polymorphobacter sp. isolated from a lake in China.</title>
        <authorList>
            <person name="Liu Z."/>
        </authorList>
    </citation>
    <scope>NUCLEOTIDE SEQUENCE [LARGE SCALE GENOMIC DNA]</scope>
    <source>
        <strain evidence="3 4">D40P</strain>
    </source>
</reference>
<dbReference type="RefSeq" id="WP_152578824.1">
    <property type="nucleotide sequence ID" value="NZ_JAATJI010000001.1"/>
</dbReference>
<accession>A0A7C9GT43</accession>
<evidence type="ECO:0000313" key="4">
    <source>
        <dbReference type="Proteomes" id="UP000481327"/>
    </source>
</evidence>
<dbReference type="InterPro" id="IPR036691">
    <property type="entry name" value="Endo/exonu/phosph_ase_sf"/>
</dbReference>
<dbReference type="CDD" id="cd10283">
    <property type="entry name" value="MnuA_DNase1-like"/>
    <property type="match status" value="1"/>
</dbReference>
<dbReference type="CDD" id="cd04486">
    <property type="entry name" value="YhcR_OBF_like"/>
    <property type="match status" value="1"/>
</dbReference>
<feature type="domain" description="SbsA Ig-like" evidence="2">
    <location>
        <begin position="214"/>
        <end position="323"/>
    </location>
</feature>
<evidence type="ECO:0000256" key="1">
    <source>
        <dbReference type="ARBA" id="ARBA00022729"/>
    </source>
</evidence>
<dbReference type="SUPFAM" id="SSF51120">
    <property type="entry name" value="beta-Roll"/>
    <property type="match status" value="2"/>
</dbReference>
<name>A0A7C9GT43_9SPHN</name>
<dbReference type="GO" id="GO:0004527">
    <property type="term" value="F:exonuclease activity"/>
    <property type="evidence" value="ECO:0007669"/>
    <property type="project" value="UniProtKB-KW"/>
</dbReference>
<dbReference type="Pfam" id="PF13205">
    <property type="entry name" value="Big_5"/>
    <property type="match status" value="1"/>
</dbReference>
<proteinExistence type="predicted"/>
<dbReference type="InterPro" id="IPR014755">
    <property type="entry name" value="Cu-Rt/internalin_Ig-like"/>
</dbReference>
<dbReference type="InterPro" id="IPR001343">
    <property type="entry name" value="Hemolysn_Ca-bd"/>
</dbReference>
<dbReference type="InterPro" id="IPR011049">
    <property type="entry name" value="Serralysin-like_metalloprot_C"/>
</dbReference>
<sequence length="1125" mass="114820">MTTTRHLLSSGTFSQDWSDAGLISTADDWSGVASIVGYRGDNVVSATGVDPRNITNGATPPGPVQVLANQSNPNTLSTGGVAEFAIANPVVGLNGSGTADAPSLVLYMDATGRENIRFQANIRDLDASTDNAIQQVAVQYRIGGGNWVNAAYVADATSGPSLATQVTAIDVTLGTDANNAADLEIRIITTNAAGNDEWVGIDDIVVSSEGAGADVTPPTLAAVNPADPDDGAVAVAADSNIVLRFTETITAGSGSFTLSNGTDTRTIAVTDPQVSIVGNTLTINPDADLEAGTAYSLTAGAGIVTDLAGNAFAGLDNGVLDFTIAAPLVTITIGEIQGLGHASLYAGSAVRTEGVVTAVDSNGFYIQSASGATDGDSRTSDGIFIFTSAGPTGIAKGDLVWVDGTVSEFRPGNDASNLTITQIITPTYAKLGTAAFDTIIIGDGYLLPPTSVIDDDGFAAYEPATDGIDFWESLEGMQITVDTPLVVSNTNSFGETYVVASGGVGATGITERGSIAISQGDSNPERLQLDNDNGLFAGFNDSYTIGDRLSSVTGIINYAFASYELLVTEAVTTTTDVTLTKEVTTLTEAADKLSVADYNVENLSAVDSPAKIASLASDIVNNLKSPDIIGVQEIQDGNGAATGGSLSGAPTAAVLIAAITAAGGPTYAYVEVAPTVANSTGGEPGGNIRNGFFYDPSRVTYVEGSAELIEAAAYAGSRRPLVADFVFNNEVVTIINVHSTSRGGSDPQWGATQPPADAGDTARTAQAVAVRNYVDAMLAVDPSAKIIVQGDFNGFAWENAISALTAGGVLSDLASLLPEAERYSYQFEGNSQQLDHMLATNNLRQVAQFDAVHLNSELPEAQQLSTDHDALLAVFEFPVQTTATEGPDVINGTSASEIIRALGGDDKVYGNGGNDTIFGGDGADTLQGGAGRNNLFGGAGNDIIGGDVVQGVHIVDGGAGSDYFVASSSGEKVIIDLNAGTVTGGYADGSTLTGIEMLRATRGGFAVEFYGDNGVNNLMGTNNDDILSGGGGNDRLTGDGGADILIGGGGNDKFMFAVGDVAGDTILDFDGKGFAVGDTLNFYGFGAGAFLTNEGTSWTINYGGGLTEVFTMNVTELTAGDVVFG</sequence>
<organism evidence="3 4">
    <name type="scientific">Sandarakinorhabdus fusca</name>
    <dbReference type="NCBI Taxonomy" id="1439888"/>
    <lineage>
        <taxon>Bacteria</taxon>
        <taxon>Pseudomonadati</taxon>
        <taxon>Pseudomonadota</taxon>
        <taxon>Alphaproteobacteria</taxon>
        <taxon>Sphingomonadales</taxon>
        <taxon>Sphingosinicellaceae</taxon>
        <taxon>Sandarakinorhabdus</taxon>
    </lineage>
</organism>
<keyword evidence="3" id="KW-0269">Exonuclease</keyword>
<dbReference type="SUPFAM" id="SSF56219">
    <property type="entry name" value="DNase I-like"/>
    <property type="match status" value="1"/>
</dbReference>
<dbReference type="OrthoDB" id="5469761at2"/>
<evidence type="ECO:0000259" key="2">
    <source>
        <dbReference type="Pfam" id="PF13205"/>
    </source>
</evidence>
<keyword evidence="3" id="KW-0378">Hydrolase</keyword>
<keyword evidence="3" id="KW-0540">Nuclease</keyword>
<dbReference type="PANTHER" id="PTHR42834">
    <property type="entry name" value="ENDONUCLEASE/EXONUCLEASE/PHOSPHATASE FAMILY PROTEIN (AFU_ORTHOLOGUE AFUA_3G09210)"/>
    <property type="match status" value="1"/>
</dbReference>
<dbReference type="Gene3D" id="2.60.40.1220">
    <property type="match status" value="1"/>
</dbReference>
<dbReference type="PRINTS" id="PR00313">
    <property type="entry name" value="CABNDNGRPT"/>
</dbReference>
<dbReference type="Pfam" id="PF00353">
    <property type="entry name" value="HemolysinCabind"/>
    <property type="match status" value="2"/>
</dbReference>
<dbReference type="GO" id="GO:0004519">
    <property type="term" value="F:endonuclease activity"/>
    <property type="evidence" value="ECO:0007669"/>
    <property type="project" value="UniProtKB-KW"/>
</dbReference>
<dbReference type="PROSITE" id="PS00330">
    <property type="entry name" value="HEMOLYSIN_CALCIUM"/>
    <property type="match status" value="1"/>
</dbReference>